<dbReference type="InterPro" id="IPR036922">
    <property type="entry name" value="Rieske_2Fe-2S_sf"/>
</dbReference>
<comment type="function">
    <text evidence="1">Iron-sulfur subunit of the cytochrome bc1 complex, an essential component of the respiratory electron transport chain required for ATP synthesis. The bc1 complex catalyzes the oxidation of menaquinol and the reduction of cytochrome c in the respiratory chain. The bc1 complex operates through a Q-cycle mechanism that couples electron transfer to generation of the proton gradient that drives ATP synthesis.</text>
</comment>
<dbReference type="GO" id="GO:0004497">
    <property type="term" value="F:monooxygenase activity"/>
    <property type="evidence" value="ECO:0007669"/>
    <property type="project" value="UniProtKB-ARBA"/>
</dbReference>
<dbReference type="GO" id="GO:0016705">
    <property type="term" value="F:oxidoreductase activity, acting on paired donors, with incorporation or reduction of molecular oxygen"/>
    <property type="evidence" value="ECO:0007669"/>
    <property type="project" value="UniProtKB-ARBA"/>
</dbReference>
<evidence type="ECO:0000313" key="13">
    <source>
        <dbReference type="Proteomes" id="UP000292685"/>
    </source>
</evidence>
<dbReference type="Gene3D" id="2.102.10.10">
    <property type="entry name" value="Rieske [2Fe-2S] iron-sulphur domain"/>
    <property type="match status" value="1"/>
</dbReference>
<dbReference type="CDD" id="cd03467">
    <property type="entry name" value="Rieske"/>
    <property type="match status" value="1"/>
</dbReference>
<evidence type="ECO:0000256" key="3">
    <source>
        <dbReference type="ARBA" id="ARBA00022714"/>
    </source>
</evidence>
<dbReference type="OrthoDB" id="25106at2"/>
<keyword evidence="6" id="KW-0411">Iron-sulfur</keyword>
<keyword evidence="7" id="KW-1015">Disulfide bond</keyword>
<evidence type="ECO:0000313" key="12">
    <source>
        <dbReference type="EMBL" id="RZU61173.1"/>
    </source>
</evidence>
<dbReference type="EMBL" id="SHLA01000001">
    <property type="protein sequence ID" value="RZU61173.1"/>
    <property type="molecule type" value="Genomic_DNA"/>
</dbReference>
<evidence type="ECO:0000256" key="7">
    <source>
        <dbReference type="ARBA" id="ARBA00023157"/>
    </source>
</evidence>
<dbReference type="PRINTS" id="PR00162">
    <property type="entry name" value="RIESKE"/>
</dbReference>
<reference evidence="12 13" key="1">
    <citation type="submission" date="2019-02" db="EMBL/GenBank/DDBJ databases">
        <title>Sequencing the genomes of 1000 actinobacteria strains.</title>
        <authorList>
            <person name="Klenk H.-P."/>
        </authorList>
    </citation>
    <scope>NUCLEOTIDE SEQUENCE [LARGE SCALE GENOMIC DNA]</scope>
    <source>
        <strain evidence="12 13">DSM 17364</strain>
    </source>
</reference>
<evidence type="ECO:0000256" key="1">
    <source>
        <dbReference type="ARBA" id="ARBA00002494"/>
    </source>
</evidence>
<evidence type="ECO:0000256" key="4">
    <source>
        <dbReference type="ARBA" id="ARBA00022723"/>
    </source>
</evidence>
<evidence type="ECO:0000256" key="6">
    <source>
        <dbReference type="ARBA" id="ARBA00023014"/>
    </source>
</evidence>
<comment type="caution">
    <text evidence="12">The sequence shown here is derived from an EMBL/GenBank/DDBJ whole genome shotgun (WGS) entry which is preliminary data.</text>
</comment>
<keyword evidence="4" id="KW-0479">Metal-binding</keyword>
<organism evidence="12 13">
    <name type="scientific">Zhihengliuella halotolerans</name>
    <dbReference type="NCBI Taxonomy" id="370736"/>
    <lineage>
        <taxon>Bacteria</taxon>
        <taxon>Bacillati</taxon>
        <taxon>Actinomycetota</taxon>
        <taxon>Actinomycetes</taxon>
        <taxon>Micrococcales</taxon>
        <taxon>Micrococcaceae</taxon>
        <taxon>Zhihengliuella</taxon>
    </lineage>
</organism>
<evidence type="ECO:0000259" key="11">
    <source>
        <dbReference type="PROSITE" id="PS51296"/>
    </source>
</evidence>
<dbReference type="InterPro" id="IPR005805">
    <property type="entry name" value="Rieske_Fe-S_prot_C"/>
</dbReference>
<dbReference type="GO" id="GO:0016020">
    <property type="term" value="C:membrane"/>
    <property type="evidence" value="ECO:0007669"/>
    <property type="project" value="InterPro"/>
</dbReference>
<protein>
    <recommendedName>
        <fullName evidence="2">Cytochrome bc1 complex Rieske iron-sulfur subunit</fullName>
    </recommendedName>
    <alternativeName>
        <fullName evidence="8">Cytochrome bc1 reductase complex subunit QcrA</fullName>
    </alternativeName>
</protein>
<keyword evidence="10" id="KW-0732">Signal</keyword>
<dbReference type="InterPro" id="IPR014349">
    <property type="entry name" value="Rieske_Fe-S_prot"/>
</dbReference>
<comment type="cofactor">
    <cofactor evidence="9">
        <name>[2Fe-2S] cluster</name>
        <dbReference type="ChEBI" id="CHEBI:190135"/>
    </cofactor>
</comment>
<dbReference type="InterPro" id="IPR017941">
    <property type="entry name" value="Rieske_2Fe-2S"/>
</dbReference>
<dbReference type="Proteomes" id="UP000292685">
    <property type="component" value="Unassembled WGS sequence"/>
</dbReference>
<evidence type="ECO:0000256" key="8">
    <source>
        <dbReference type="ARBA" id="ARBA00029586"/>
    </source>
</evidence>
<proteinExistence type="predicted"/>
<dbReference type="PROSITE" id="PS51296">
    <property type="entry name" value="RIESKE"/>
    <property type="match status" value="1"/>
</dbReference>
<dbReference type="SUPFAM" id="SSF50022">
    <property type="entry name" value="ISP domain"/>
    <property type="match status" value="1"/>
</dbReference>
<dbReference type="AlphaFoldDB" id="A0A4Q8AC55"/>
<feature type="signal peptide" evidence="10">
    <location>
        <begin position="1"/>
        <end position="33"/>
    </location>
</feature>
<feature type="chain" id="PRO_5039685050" description="Cytochrome bc1 complex Rieske iron-sulfur subunit" evidence="10">
    <location>
        <begin position="34"/>
        <end position="150"/>
    </location>
</feature>
<feature type="domain" description="Rieske" evidence="11">
    <location>
        <begin position="54"/>
        <end position="148"/>
    </location>
</feature>
<evidence type="ECO:0000256" key="9">
    <source>
        <dbReference type="ARBA" id="ARBA00034078"/>
    </source>
</evidence>
<gene>
    <name evidence="12" type="ORF">EV380_0730</name>
</gene>
<dbReference type="PANTHER" id="PTHR10134">
    <property type="entry name" value="CYTOCHROME B-C1 COMPLEX SUBUNIT RIESKE, MITOCHONDRIAL"/>
    <property type="match status" value="1"/>
</dbReference>
<name>A0A4Q8AC55_9MICC</name>
<dbReference type="GO" id="GO:0051537">
    <property type="term" value="F:2 iron, 2 sulfur cluster binding"/>
    <property type="evidence" value="ECO:0007669"/>
    <property type="project" value="UniProtKB-KW"/>
</dbReference>
<evidence type="ECO:0000256" key="5">
    <source>
        <dbReference type="ARBA" id="ARBA00023004"/>
    </source>
</evidence>
<keyword evidence="3" id="KW-0001">2Fe-2S</keyword>
<evidence type="ECO:0000256" key="2">
    <source>
        <dbReference type="ARBA" id="ARBA00015816"/>
    </source>
</evidence>
<dbReference type="PROSITE" id="PS51318">
    <property type="entry name" value="TAT"/>
    <property type="match status" value="1"/>
</dbReference>
<dbReference type="GO" id="GO:0046872">
    <property type="term" value="F:metal ion binding"/>
    <property type="evidence" value="ECO:0007669"/>
    <property type="project" value="UniProtKB-KW"/>
</dbReference>
<accession>A0A4Q8AC55</accession>
<keyword evidence="13" id="KW-1185">Reference proteome</keyword>
<dbReference type="InterPro" id="IPR006311">
    <property type="entry name" value="TAT_signal"/>
</dbReference>
<sequence length="150" mass="15270">MTDSTPATTAPAHTSRRRVLAAAPAAGAAAALAACSGPAEPSAVPTAPSDAAAHVVAPAADLPRGSKLAVEIDGRNYLLFRPSETDVLAYRALCTHQGCQVMVGEADAFQCPCHNSEFSPEDGAAVAGPAKDPLERFAAEIDGEDVVVYV</sequence>
<evidence type="ECO:0000256" key="10">
    <source>
        <dbReference type="SAM" id="SignalP"/>
    </source>
</evidence>
<dbReference type="Pfam" id="PF00355">
    <property type="entry name" value="Rieske"/>
    <property type="match status" value="1"/>
</dbReference>
<keyword evidence="5" id="KW-0408">Iron</keyword>
<dbReference type="RefSeq" id="WP_130449417.1">
    <property type="nucleotide sequence ID" value="NZ_SHLA01000001.1"/>
</dbReference>